<dbReference type="EMBL" id="JH717846">
    <property type="protein sequence ID" value="EWY85825.1"/>
    <property type="molecule type" value="Genomic_DNA"/>
</dbReference>
<gene>
    <name evidence="4" type="ORF">FOYG_12926</name>
</gene>
<dbReference type="PANTHER" id="PTHR38791:SF5">
    <property type="entry name" value="TRANSCRIPTION FACTOR DBAG-RELATED"/>
    <property type="match status" value="1"/>
</dbReference>
<dbReference type="PROSITE" id="PS00463">
    <property type="entry name" value="ZN2_CY6_FUNGAL_1"/>
    <property type="match status" value="1"/>
</dbReference>
<evidence type="ECO:0000313" key="5">
    <source>
        <dbReference type="Proteomes" id="UP000030753"/>
    </source>
</evidence>
<protein>
    <recommendedName>
        <fullName evidence="3">Zn(2)-C6 fungal-type domain-containing protein</fullName>
    </recommendedName>
</protein>
<dbReference type="InterPro" id="IPR036864">
    <property type="entry name" value="Zn2-C6_fun-type_DNA-bd_sf"/>
</dbReference>
<dbReference type="GO" id="GO:0000981">
    <property type="term" value="F:DNA-binding transcription factor activity, RNA polymerase II-specific"/>
    <property type="evidence" value="ECO:0007669"/>
    <property type="project" value="InterPro"/>
</dbReference>
<evidence type="ECO:0000256" key="1">
    <source>
        <dbReference type="ARBA" id="ARBA00023242"/>
    </source>
</evidence>
<dbReference type="InterPro" id="IPR001138">
    <property type="entry name" value="Zn2Cys6_DnaBD"/>
</dbReference>
<dbReference type="Pfam" id="PF00172">
    <property type="entry name" value="Zn_clus"/>
    <property type="match status" value="1"/>
</dbReference>
<evidence type="ECO:0000259" key="3">
    <source>
        <dbReference type="PROSITE" id="PS50048"/>
    </source>
</evidence>
<sequence>MGYTGKPSTACLPCRQKRRKCDQAMPECSQCVRQSIQCPGYETDWDLRFRDETIFLAAGTSKRKANQAAKRPTPSPPNSQGSPSRAISIPTIDTAVSYFIVSYIDSTVYGTYLPQLYTEAVVQKPSQDALASTIRAASLAALARRHQSQETLGLALKEFSTALAQTNASLADPNTATSNATPGAVLTLGLFESIVSTGKHNINNWIAHTIGTIELLYLRGLQQFRDVLGRRMCIHAAYNIRVSCINRAVEVPKHLIKLEEDFYAAFDCPKVVRDHYYIINRTCKIKAELKNGLTPGLIRQALETEHEADLLIQGFSPQASSMGEGLRSTSLPTSNRPPANSAMIHNATGAPPLAMMARWLFGISMLRLVLNEIVWSGSSMYTGQPEILQSMYQASGGLQGDHSAADYQSCLPAYAAGEVCQISRQVLAFSPRFPNAEDPIPRFPKMARCMVLPLAFIQSSPCCPTDIHQEAQSLLLRLENDIELSQGQFAATVLYVPRLAGEWLPLHHMI</sequence>
<name>W9HXT1_FUSOX</name>
<keyword evidence="1" id="KW-0539">Nucleus</keyword>
<feature type="compositionally biased region" description="Polar residues" evidence="2">
    <location>
        <begin position="323"/>
        <end position="338"/>
    </location>
</feature>
<dbReference type="OrthoDB" id="2991872at2759"/>
<dbReference type="InterPro" id="IPR053175">
    <property type="entry name" value="DHMBA_Reg_Transcription_Factor"/>
</dbReference>
<feature type="region of interest" description="Disordered" evidence="2">
    <location>
        <begin position="61"/>
        <end position="86"/>
    </location>
</feature>
<reference evidence="4 5" key="1">
    <citation type="submission" date="2011-06" db="EMBL/GenBank/DDBJ databases">
        <title>The Genome Sequence of Fusarium oxysporum FOSC 3-a.</title>
        <authorList>
            <consortium name="The Broad Institute Genome Sequencing Platform"/>
            <person name="Ma L.-J."/>
            <person name="Gale L.R."/>
            <person name="Schwartz D.C."/>
            <person name="Zhou S."/>
            <person name="Corby-Kistler H."/>
            <person name="Young S.K."/>
            <person name="Zeng Q."/>
            <person name="Gargeya S."/>
            <person name="Fitzgerald M."/>
            <person name="Haas B."/>
            <person name="Abouelleil A."/>
            <person name="Alvarado L."/>
            <person name="Arachchi H.M."/>
            <person name="Berlin A."/>
            <person name="Brown A."/>
            <person name="Chapman S.B."/>
            <person name="Chen Z."/>
            <person name="Dunbar C."/>
            <person name="Freedman E."/>
            <person name="Gearin G."/>
            <person name="Gellesch M."/>
            <person name="Goldberg J."/>
            <person name="Griggs A."/>
            <person name="Gujja S."/>
            <person name="Heiman D."/>
            <person name="Howarth C."/>
            <person name="Larson L."/>
            <person name="Lui A."/>
            <person name="MacDonald P.J.P."/>
            <person name="Mehta T."/>
            <person name="Montmayeur A."/>
            <person name="Murphy C."/>
            <person name="Neiman D."/>
            <person name="Pearson M."/>
            <person name="Priest M."/>
            <person name="Roberts A."/>
            <person name="Saif S."/>
            <person name="Shea T."/>
            <person name="Shenoy N."/>
            <person name="Sisk P."/>
            <person name="Stolte C."/>
            <person name="Sykes S."/>
            <person name="Wortman J."/>
            <person name="Nusbaum C."/>
            <person name="Birren B."/>
        </authorList>
    </citation>
    <scope>NUCLEOTIDE SEQUENCE [LARGE SCALE GENOMIC DNA]</scope>
    <source>
        <strain evidence="5">FOSC 3-a</strain>
    </source>
</reference>
<dbReference type="GO" id="GO:0008270">
    <property type="term" value="F:zinc ion binding"/>
    <property type="evidence" value="ECO:0007669"/>
    <property type="project" value="InterPro"/>
</dbReference>
<dbReference type="Proteomes" id="UP000030753">
    <property type="component" value="Unassembled WGS sequence"/>
</dbReference>
<feature type="region of interest" description="Disordered" evidence="2">
    <location>
        <begin position="323"/>
        <end position="344"/>
    </location>
</feature>
<dbReference type="PANTHER" id="PTHR38791">
    <property type="entry name" value="ZN(II)2CYS6 TRANSCRIPTION FACTOR (EUROFUNG)-RELATED-RELATED"/>
    <property type="match status" value="1"/>
</dbReference>
<dbReference type="AlphaFoldDB" id="W9HXT1"/>
<organism evidence="4 5">
    <name type="scientific">Fusarium oxysporum NRRL 32931</name>
    <dbReference type="NCBI Taxonomy" id="660029"/>
    <lineage>
        <taxon>Eukaryota</taxon>
        <taxon>Fungi</taxon>
        <taxon>Dikarya</taxon>
        <taxon>Ascomycota</taxon>
        <taxon>Pezizomycotina</taxon>
        <taxon>Sordariomycetes</taxon>
        <taxon>Hypocreomycetidae</taxon>
        <taxon>Hypocreales</taxon>
        <taxon>Nectriaceae</taxon>
        <taxon>Fusarium</taxon>
        <taxon>Fusarium oxysporum species complex</taxon>
    </lineage>
</organism>
<dbReference type="HOGENOM" id="CLU_013866_5_3_1"/>
<dbReference type="SMART" id="SM00066">
    <property type="entry name" value="GAL4"/>
    <property type="match status" value="1"/>
</dbReference>
<feature type="domain" description="Zn(2)-C6 fungal-type" evidence="3">
    <location>
        <begin position="10"/>
        <end position="38"/>
    </location>
</feature>
<proteinExistence type="predicted"/>
<dbReference type="CDD" id="cd00067">
    <property type="entry name" value="GAL4"/>
    <property type="match status" value="1"/>
</dbReference>
<dbReference type="SUPFAM" id="SSF57701">
    <property type="entry name" value="Zn2/Cys6 DNA-binding domain"/>
    <property type="match status" value="1"/>
</dbReference>
<dbReference type="PROSITE" id="PS50048">
    <property type="entry name" value="ZN2_CY6_FUNGAL_2"/>
    <property type="match status" value="1"/>
</dbReference>
<dbReference type="Gene3D" id="4.10.240.10">
    <property type="entry name" value="Zn(2)-C6 fungal-type DNA-binding domain"/>
    <property type="match status" value="1"/>
</dbReference>
<evidence type="ECO:0000313" key="4">
    <source>
        <dbReference type="EMBL" id="EWY85825.1"/>
    </source>
</evidence>
<evidence type="ECO:0000256" key="2">
    <source>
        <dbReference type="SAM" id="MobiDB-lite"/>
    </source>
</evidence>
<accession>W9HXT1</accession>